<dbReference type="AlphaFoldDB" id="A0A2N3L707"/>
<dbReference type="InterPro" id="IPR029044">
    <property type="entry name" value="Nucleotide-diphossugar_trans"/>
</dbReference>
<dbReference type="InterPro" id="IPR001173">
    <property type="entry name" value="Glyco_trans_2-like"/>
</dbReference>
<keyword evidence="3" id="KW-1185">Reference proteome</keyword>
<comment type="caution">
    <text evidence="2">The sequence shown here is derived from an EMBL/GenBank/DDBJ whole genome shotgun (WGS) entry which is preliminary data.</text>
</comment>
<protein>
    <submittedName>
        <fullName evidence="2">Glycosyl transferase</fullName>
    </submittedName>
</protein>
<sequence length="264" mass="29459">MSDTAFTKSIKPLISIITSTYNAGKHLSDLIDSLRVQDRTGIEWIVVDGGSNDNTIALANDAPDVIDVLISEPDRGIYDAWNKGVAAAKGDWIAFMGADDYYLPNAMDICREAALGAPSEINMIVGTIHWVDASDSHIVRTIASPWDWQKMQKWMNIGHPGTLHHRTLFDRFGMFDISFRSASDYDFLLRVGPNICASFIATPLARVRIGGASQQTQALKEAQQVRRRNLRLSEFQVGMAYVIALTKLAIRRRIQSLKNMMTSR</sequence>
<keyword evidence="2" id="KW-0808">Transferase</keyword>
<gene>
    <name evidence="2" type="ORF">COO92_12430</name>
</gene>
<dbReference type="Gene3D" id="3.90.550.10">
    <property type="entry name" value="Spore Coat Polysaccharide Biosynthesis Protein SpsA, Chain A"/>
    <property type="match status" value="1"/>
</dbReference>
<dbReference type="CDD" id="cd06433">
    <property type="entry name" value="GT_2_WfgS_like"/>
    <property type="match status" value="1"/>
</dbReference>
<dbReference type="PANTHER" id="PTHR22916:SF3">
    <property type="entry name" value="UDP-GLCNAC:BETAGAL BETA-1,3-N-ACETYLGLUCOSAMINYLTRANSFERASE-LIKE PROTEIN 1"/>
    <property type="match status" value="1"/>
</dbReference>
<dbReference type="EMBL" id="NXGX01000004">
    <property type="protein sequence ID" value="PKR58526.1"/>
    <property type="molecule type" value="Genomic_DNA"/>
</dbReference>
<evidence type="ECO:0000313" key="3">
    <source>
        <dbReference type="Proteomes" id="UP000233332"/>
    </source>
</evidence>
<accession>A0A2N3L707</accession>
<proteinExistence type="predicted"/>
<organism evidence="2 3">
    <name type="scientific">Thalassospira lohafexi</name>
    <dbReference type="NCBI Taxonomy" id="744227"/>
    <lineage>
        <taxon>Bacteria</taxon>
        <taxon>Pseudomonadati</taxon>
        <taxon>Pseudomonadota</taxon>
        <taxon>Alphaproteobacteria</taxon>
        <taxon>Rhodospirillales</taxon>
        <taxon>Thalassospiraceae</taxon>
        <taxon>Thalassospira</taxon>
    </lineage>
</organism>
<dbReference type="RefSeq" id="WP_101302497.1">
    <property type="nucleotide sequence ID" value="NZ_NXGX01000004.1"/>
</dbReference>
<dbReference type="PANTHER" id="PTHR22916">
    <property type="entry name" value="GLYCOSYLTRANSFERASE"/>
    <property type="match status" value="1"/>
</dbReference>
<dbReference type="Pfam" id="PF00535">
    <property type="entry name" value="Glycos_transf_2"/>
    <property type="match status" value="1"/>
</dbReference>
<evidence type="ECO:0000313" key="2">
    <source>
        <dbReference type="EMBL" id="PKR58526.1"/>
    </source>
</evidence>
<reference evidence="2 3" key="1">
    <citation type="submission" date="2017-09" db="EMBL/GenBank/DDBJ databases">
        <title>Biodiversity and function of Thalassospira species in the particle-attached aromatic-hydrocarbon-degrading consortia from the surface seawater of the China South Sea.</title>
        <authorList>
            <person name="Dong C."/>
            <person name="Lai Q."/>
            <person name="Shao Z."/>
        </authorList>
    </citation>
    <scope>NUCLEOTIDE SEQUENCE [LARGE SCALE GENOMIC DNA]</scope>
    <source>
        <strain evidence="2 3">139Z-12</strain>
    </source>
</reference>
<dbReference type="GO" id="GO:0016758">
    <property type="term" value="F:hexosyltransferase activity"/>
    <property type="evidence" value="ECO:0007669"/>
    <property type="project" value="UniProtKB-ARBA"/>
</dbReference>
<dbReference type="Proteomes" id="UP000233332">
    <property type="component" value="Unassembled WGS sequence"/>
</dbReference>
<name>A0A2N3L707_9PROT</name>
<feature type="domain" description="Glycosyltransferase 2-like" evidence="1">
    <location>
        <begin position="15"/>
        <end position="160"/>
    </location>
</feature>
<dbReference type="SUPFAM" id="SSF53448">
    <property type="entry name" value="Nucleotide-diphospho-sugar transferases"/>
    <property type="match status" value="1"/>
</dbReference>
<evidence type="ECO:0000259" key="1">
    <source>
        <dbReference type="Pfam" id="PF00535"/>
    </source>
</evidence>